<protein>
    <submittedName>
        <fullName evidence="2">Glycine-rich protein 5-like</fullName>
    </submittedName>
</protein>
<dbReference type="EMBL" id="JBEAFC010000008">
    <property type="protein sequence ID" value="KAL1545036.1"/>
    <property type="molecule type" value="Genomic_DNA"/>
</dbReference>
<reference evidence="2 3" key="1">
    <citation type="submission" date="2024-06" db="EMBL/GenBank/DDBJ databases">
        <title>A chromosome level genome sequence of Diviner's sage (Salvia divinorum).</title>
        <authorList>
            <person name="Ford S.A."/>
            <person name="Ro D.-K."/>
            <person name="Ness R.W."/>
            <person name="Phillips M.A."/>
        </authorList>
    </citation>
    <scope>NUCLEOTIDE SEQUENCE [LARGE SCALE GENOMIC DNA]</scope>
    <source>
        <strain evidence="2">SAF-2024a</strain>
        <tissue evidence="2">Leaf</tissue>
    </source>
</reference>
<dbReference type="InterPro" id="IPR053099">
    <property type="entry name" value="WAS/WASL-interacting_domain"/>
</dbReference>
<keyword evidence="1" id="KW-0732">Signal</keyword>
<dbReference type="Proteomes" id="UP001567538">
    <property type="component" value="Unassembled WGS sequence"/>
</dbReference>
<accession>A0ABD1GQ39</accession>
<dbReference type="PANTHER" id="PTHR48226">
    <property type="entry name" value="OS06G0326200 PROTEIN"/>
    <property type="match status" value="1"/>
</dbReference>
<gene>
    <name evidence="2" type="ORF">AAHA92_21808</name>
</gene>
<keyword evidence="3" id="KW-1185">Reference proteome</keyword>
<feature type="signal peptide" evidence="1">
    <location>
        <begin position="1"/>
        <end position="21"/>
    </location>
</feature>
<dbReference type="AlphaFoldDB" id="A0ABD1GQ39"/>
<evidence type="ECO:0000313" key="2">
    <source>
        <dbReference type="EMBL" id="KAL1545036.1"/>
    </source>
</evidence>
<dbReference type="PANTHER" id="PTHR48226:SF1">
    <property type="entry name" value="WAS_WASL-INTERACTING PROTEIN FAMILY MEMBER 1"/>
    <property type="match status" value="1"/>
</dbReference>
<comment type="caution">
    <text evidence="2">The sequence shown here is derived from an EMBL/GenBank/DDBJ whole genome shotgun (WGS) entry which is preliminary data.</text>
</comment>
<sequence length="152" mass="15930">MESIQGKRLMLLALLFAIVRAQQISNNLPNNVPSLGKAKLPESNKGKGGGGGVYGGGGCGWGWGGPSGSSGGGGGGGGAGYWRCQCTKHSGKRGNHHMAEKRDVGSEEYRMREFGECTTGGRCEGMRLDCPLHCGGPCFYDCSHTCKAYCKH</sequence>
<evidence type="ECO:0000256" key="1">
    <source>
        <dbReference type="SAM" id="SignalP"/>
    </source>
</evidence>
<name>A0ABD1GQ39_SALDI</name>
<evidence type="ECO:0000313" key="3">
    <source>
        <dbReference type="Proteomes" id="UP001567538"/>
    </source>
</evidence>
<organism evidence="2 3">
    <name type="scientific">Salvia divinorum</name>
    <name type="common">Maria pastora</name>
    <name type="synonym">Diviner's sage</name>
    <dbReference type="NCBI Taxonomy" id="28513"/>
    <lineage>
        <taxon>Eukaryota</taxon>
        <taxon>Viridiplantae</taxon>
        <taxon>Streptophyta</taxon>
        <taxon>Embryophyta</taxon>
        <taxon>Tracheophyta</taxon>
        <taxon>Spermatophyta</taxon>
        <taxon>Magnoliopsida</taxon>
        <taxon>eudicotyledons</taxon>
        <taxon>Gunneridae</taxon>
        <taxon>Pentapetalae</taxon>
        <taxon>asterids</taxon>
        <taxon>lamiids</taxon>
        <taxon>Lamiales</taxon>
        <taxon>Lamiaceae</taxon>
        <taxon>Nepetoideae</taxon>
        <taxon>Mentheae</taxon>
        <taxon>Salviinae</taxon>
        <taxon>Salvia</taxon>
        <taxon>Salvia subgen. Calosphace</taxon>
    </lineage>
</organism>
<feature type="chain" id="PRO_5044894544" evidence="1">
    <location>
        <begin position="22"/>
        <end position="152"/>
    </location>
</feature>
<proteinExistence type="predicted"/>